<evidence type="ECO:0000313" key="1">
    <source>
        <dbReference type="EMBL" id="SMG48187.1"/>
    </source>
</evidence>
<name>A0A1X7L3H0_9FLAO</name>
<proteinExistence type="predicted"/>
<dbReference type="RefSeq" id="WP_176225671.1">
    <property type="nucleotide sequence ID" value="NZ_FXAO01000009.1"/>
</dbReference>
<organism evidence="1 2">
    <name type="scientific">Arenibacter troitsensis</name>
    <dbReference type="NCBI Taxonomy" id="188872"/>
    <lineage>
        <taxon>Bacteria</taxon>
        <taxon>Pseudomonadati</taxon>
        <taxon>Bacteroidota</taxon>
        <taxon>Flavobacteriia</taxon>
        <taxon>Flavobacteriales</taxon>
        <taxon>Flavobacteriaceae</taxon>
        <taxon>Arenibacter</taxon>
    </lineage>
</organism>
<reference evidence="2" key="1">
    <citation type="submission" date="2017-04" db="EMBL/GenBank/DDBJ databases">
        <authorList>
            <person name="Varghese N."/>
            <person name="Submissions S."/>
        </authorList>
    </citation>
    <scope>NUCLEOTIDE SEQUENCE [LARGE SCALE GENOMIC DNA]</scope>
    <source>
        <strain evidence="2">DSM 19835</strain>
    </source>
</reference>
<accession>A0A1X7L3H0</accession>
<gene>
    <name evidence="1" type="ORF">SAMN03080602_03720</name>
</gene>
<protein>
    <submittedName>
        <fullName evidence="1">Uncharacterized protein</fullName>
    </submittedName>
</protein>
<evidence type="ECO:0000313" key="2">
    <source>
        <dbReference type="Proteomes" id="UP000193420"/>
    </source>
</evidence>
<dbReference type="Proteomes" id="UP000193420">
    <property type="component" value="Unassembled WGS sequence"/>
</dbReference>
<keyword evidence="2" id="KW-1185">Reference proteome</keyword>
<dbReference type="EMBL" id="FXAO01000009">
    <property type="protein sequence ID" value="SMG48187.1"/>
    <property type="molecule type" value="Genomic_DNA"/>
</dbReference>
<dbReference type="STRING" id="188872.SAMN03080602_03720"/>
<dbReference type="AlphaFoldDB" id="A0A1X7L3H0"/>
<sequence length="50" mass="5897">MNLIHKIKLLLKMGNKQKTKTMVPDDCDKEKPYENHADMEEIYDDTGLFI</sequence>